<evidence type="ECO:0000256" key="3">
    <source>
        <dbReference type="ARBA" id="ARBA00024446"/>
    </source>
</evidence>
<dbReference type="PROSITE" id="PS51932">
    <property type="entry name" value="BMV"/>
    <property type="match status" value="1"/>
</dbReference>
<evidence type="ECO:0000256" key="1">
    <source>
        <dbReference type="ARBA" id="ARBA00023587"/>
    </source>
</evidence>
<evidence type="ECO:0000313" key="5">
    <source>
        <dbReference type="Proteomes" id="UP000294545"/>
    </source>
</evidence>
<dbReference type="PANTHER" id="PTHR36539">
    <property type="entry name" value="ETHANOLAMINE UTILIZATION PROTEIN EUTN"/>
    <property type="match status" value="1"/>
</dbReference>
<dbReference type="InterPro" id="IPR036677">
    <property type="entry name" value="EutN_CcmL_sf"/>
</dbReference>
<keyword evidence="3" id="KW-1283">Bacterial microcompartment</keyword>
<dbReference type="EMBL" id="SMGQ01000017">
    <property type="protein sequence ID" value="TCK88027.1"/>
    <property type="molecule type" value="Genomic_DNA"/>
</dbReference>
<name>A0A4R1M8A5_9FIRM</name>
<sequence>MKGVIVIYMGKVIGNVIATRKDTSLVGYKLMVIQRIDSKMQHVGSEEVAADYVGAGIGEYVLIGTGSSVRVSKKDVAVDRAIIGIIDTMDV</sequence>
<keyword evidence="5" id="KW-1185">Reference proteome</keyword>
<comment type="subcellular location">
    <subcellularLocation>
        <location evidence="1">Carboxysome</location>
    </subcellularLocation>
</comment>
<gene>
    <name evidence="4" type="ORF">EDC19_2674</name>
</gene>
<reference evidence="4 5" key="1">
    <citation type="submission" date="2019-03" db="EMBL/GenBank/DDBJ databases">
        <title>Genomic Encyclopedia of Type Strains, Phase IV (KMG-IV): sequencing the most valuable type-strain genomes for metagenomic binning, comparative biology and taxonomic classification.</title>
        <authorList>
            <person name="Goeker M."/>
        </authorList>
    </citation>
    <scope>NUCLEOTIDE SEQUENCE [LARGE SCALE GENOMIC DNA]</scope>
    <source>
        <strain evidence="4 5">DSM 24176</strain>
    </source>
</reference>
<protein>
    <submittedName>
        <fullName evidence="4">Ethanolamine utilization protein EutN</fullName>
    </submittedName>
</protein>
<dbReference type="SUPFAM" id="SSF159133">
    <property type="entry name" value="EutN/CcmL-like"/>
    <property type="match status" value="1"/>
</dbReference>
<comment type="caution">
    <text evidence="4">The sequence shown here is derived from an EMBL/GenBank/DDBJ whole genome shotgun (WGS) entry which is preliminary data.</text>
</comment>
<dbReference type="InterPro" id="IPR004992">
    <property type="entry name" value="EutN_CcmL"/>
</dbReference>
<dbReference type="PANTHER" id="PTHR36539:SF1">
    <property type="entry name" value="BACTERIAL MICROCOMPARTMENT SHELL VERTEX PROTEIN EUTN"/>
    <property type="match status" value="1"/>
</dbReference>
<dbReference type="CDD" id="cd01614">
    <property type="entry name" value="EutN_CcmL"/>
    <property type="match status" value="1"/>
</dbReference>
<organism evidence="4 5">
    <name type="scientific">Natranaerovirga hydrolytica</name>
    <dbReference type="NCBI Taxonomy" id="680378"/>
    <lineage>
        <taxon>Bacteria</taxon>
        <taxon>Bacillati</taxon>
        <taxon>Bacillota</taxon>
        <taxon>Clostridia</taxon>
        <taxon>Lachnospirales</taxon>
        <taxon>Natranaerovirgaceae</taxon>
        <taxon>Natranaerovirga</taxon>
    </lineage>
</organism>
<dbReference type="Pfam" id="PF03319">
    <property type="entry name" value="EutN_CcmL"/>
    <property type="match status" value="1"/>
</dbReference>
<keyword evidence="2" id="KW-1282">Carboxysome</keyword>
<evidence type="ECO:0000313" key="4">
    <source>
        <dbReference type="EMBL" id="TCK88027.1"/>
    </source>
</evidence>
<dbReference type="Gene3D" id="2.40.50.220">
    <property type="entry name" value="EutN/Ccml"/>
    <property type="match status" value="1"/>
</dbReference>
<dbReference type="Proteomes" id="UP000294545">
    <property type="component" value="Unassembled WGS sequence"/>
</dbReference>
<evidence type="ECO:0000256" key="2">
    <source>
        <dbReference type="ARBA" id="ARBA00023669"/>
    </source>
</evidence>
<dbReference type="AlphaFoldDB" id="A0A4R1M8A5"/>
<proteinExistence type="predicted"/>
<dbReference type="GO" id="GO:0031470">
    <property type="term" value="C:carboxysome"/>
    <property type="evidence" value="ECO:0007669"/>
    <property type="project" value="UniProtKB-SubCell"/>
</dbReference>
<accession>A0A4R1M8A5</accession>